<dbReference type="STRING" id="1963862.B4O97_15585"/>
<comment type="caution">
    <text evidence="5">The sequence shown here is derived from an EMBL/GenBank/DDBJ whole genome shotgun (WGS) entry which is preliminary data.</text>
</comment>
<dbReference type="GO" id="GO:0019571">
    <property type="term" value="P:D-arabinose catabolic process"/>
    <property type="evidence" value="ECO:0007669"/>
    <property type="project" value="TreeGrafter"/>
</dbReference>
<dbReference type="GO" id="GO:0008790">
    <property type="term" value="F:arabinose isomerase activity"/>
    <property type="evidence" value="ECO:0007669"/>
    <property type="project" value="TreeGrafter"/>
</dbReference>
<dbReference type="GO" id="GO:0030145">
    <property type="term" value="F:manganese ion binding"/>
    <property type="evidence" value="ECO:0007669"/>
    <property type="project" value="InterPro"/>
</dbReference>
<evidence type="ECO:0000259" key="4">
    <source>
        <dbReference type="Pfam" id="PF07881"/>
    </source>
</evidence>
<dbReference type="InterPro" id="IPR038392">
    <property type="entry name" value="Fucose_isomerase_dom2_sf"/>
</dbReference>
<name>A0A1Y1RUJ0_9SPIO</name>
<dbReference type="SUPFAM" id="SSF53743">
    <property type="entry name" value="FucI/AraA N-terminal and middle domains"/>
    <property type="match status" value="1"/>
</dbReference>
<proteinExistence type="predicted"/>
<evidence type="ECO:0000313" key="5">
    <source>
        <dbReference type="EMBL" id="ORC32717.1"/>
    </source>
</evidence>
<sequence>MAVEVSKRFQYQDSRLLQSRILTCSRSIRKERAMRITSDVARIGFMTFGDHRPDMWKNVFSRLAIPLHQKAMAELKKLPVELVCAEEVARTRDQINDAVDYLKSQNVDVLVAHVPCWTSPNLVVHGVQRMGIFTVILGNRDPGSHGCVGLLGASGALSQIGFPHRCIRENYDGEIYQRKVLPLLNAAAVREKLKGSVFGLFGGRSIGIDTSTYDPMQWKTQFGVDSEHLDQVEIIRVAETIPQDRIDKHRDWLEAGVSEVVYNDAKLTKEKFDFQIACYLATKDLVKEYGMDFVALKCMHELSNSYVPQCITQALLANYDDAEGEKETTPIACEADADGALTQQILKLLSGGKPTFFADVSHIDNDRKKMYCVNCGALCVYYANRSNDTRENLKKIVIKQSVRPGGGGITYFNAAPGPMQLARLYRKNGKYKMAIIPCQAEDPTKEMLEEFIEARGPHQLPALFAKVDFDLDAFINEYGSNHISGVEGNYLNELLEVCSILDIEAEVFA</sequence>
<dbReference type="Pfam" id="PF02952">
    <property type="entry name" value="Fucose_iso_C"/>
    <property type="match status" value="1"/>
</dbReference>
<keyword evidence="1" id="KW-0413">Isomerase</keyword>
<dbReference type="InterPro" id="IPR012888">
    <property type="entry name" value="Fucose_iso_N1"/>
</dbReference>
<dbReference type="EMBL" id="MWQY01000020">
    <property type="protein sequence ID" value="ORC32717.1"/>
    <property type="molecule type" value="Genomic_DNA"/>
</dbReference>
<dbReference type="GO" id="GO:0005737">
    <property type="term" value="C:cytoplasm"/>
    <property type="evidence" value="ECO:0007669"/>
    <property type="project" value="InterPro"/>
</dbReference>
<dbReference type="InterPro" id="IPR005763">
    <property type="entry name" value="Fucose_isomerase"/>
</dbReference>
<accession>A0A1Y1RUJ0</accession>
<reference evidence="5 6" key="1">
    <citation type="submission" date="2017-03" db="EMBL/GenBank/DDBJ databases">
        <title>Draft Genome sequence of Marispirochaeta sp. strain JC444.</title>
        <authorList>
            <person name="Shivani Y."/>
            <person name="Subhash Y."/>
            <person name="Sasikala C."/>
            <person name="Ramana C."/>
        </authorList>
    </citation>
    <scope>NUCLEOTIDE SEQUENCE [LARGE SCALE GENOMIC DNA]</scope>
    <source>
        <strain evidence="5 6">JC444</strain>
    </source>
</reference>
<dbReference type="Proteomes" id="UP000192343">
    <property type="component" value="Unassembled WGS sequence"/>
</dbReference>
<dbReference type="InterPro" id="IPR038391">
    <property type="entry name" value="Fucose_iso_dom1_sf"/>
</dbReference>
<dbReference type="Gene3D" id="3.40.275.10">
    <property type="entry name" value="L-fucose Isomerase, Chain A, domain 2"/>
    <property type="match status" value="1"/>
</dbReference>
<dbReference type="GO" id="GO:0042355">
    <property type="term" value="P:L-fucose catabolic process"/>
    <property type="evidence" value="ECO:0007669"/>
    <property type="project" value="TreeGrafter"/>
</dbReference>
<organism evidence="5 6">
    <name type="scientific">Marispirochaeta aestuarii</name>
    <dbReference type="NCBI Taxonomy" id="1963862"/>
    <lineage>
        <taxon>Bacteria</taxon>
        <taxon>Pseudomonadati</taxon>
        <taxon>Spirochaetota</taxon>
        <taxon>Spirochaetia</taxon>
        <taxon>Spirochaetales</taxon>
        <taxon>Spirochaetaceae</taxon>
        <taxon>Marispirochaeta</taxon>
    </lineage>
</organism>
<gene>
    <name evidence="5" type="ORF">B4O97_15585</name>
</gene>
<dbReference type="AlphaFoldDB" id="A0A1Y1RUJ0"/>
<dbReference type="InterPro" id="IPR015888">
    <property type="entry name" value="Fuc_isomerase_C"/>
</dbReference>
<evidence type="ECO:0000313" key="6">
    <source>
        <dbReference type="Proteomes" id="UP000192343"/>
    </source>
</evidence>
<keyword evidence="2" id="KW-0119">Carbohydrate metabolism</keyword>
<dbReference type="InterPro" id="IPR009015">
    <property type="entry name" value="Fucose_isomerase_N/cen_sf"/>
</dbReference>
<dbReference type="Gene3D" id="3.40.50.1070">
    <property type="match status" value="1"/>
</dbReference>
<dbReference type="Pfam" id="PF07881">
    <property type="entry name" value="Fucose_iso_N1"/>
    <property type="match status" value="1"/>
</dbReference>
<evidence type="ECO:0000256" key="2">
    <source>
        <dbReference type="ARBA" id="ARBA00023277"/>
    </source>
</evidence>
<dbReference type="PANTHER" id="PTHR37840:SF1">
    <property type="entry name" value="L-FUCOSE ISOMERASE"/>
    <property type="match status" value="1"/>
</dbReference>
<feature type="domain" description="L-fucose isomerase N-terminal-1" evidence="4">
    <location>
        <begin position="62"/>
        <end position="194"/>
    </location>
</feature>
<dbReference type="GO" id="GO:0008736">
    <property type="term" value="F:L-fucose isomerase activity"/>
    <property type="evidence" value="ECO:0007669"/>
    <property type="project" value="InterPro"/>
</dbReference>
<dbReference type="PANTHER" id="PTHR37840">
    <property type="entry name" value="L-FUCOSE ISOMERASE"/>
    <property type="match status" value="1"/>
</dbReference>
<evidence type="ECO:0008006" key="7">
    <source>
        <dbReference type="Google" id="ProtNLM"/>
    </source>
</evidence>
<keyword evidence="6" id="KW-1185">Reference proteome</keyword>
<feature type="domain" description="L-fucose isomerase C-terminal" evidence="3">
    <location>
        <begin position="372"/>
        <end position="504"/>
    </location>
</feature>
<evidence type="ECO:0000256" key="1">
    <source>
        <dbReference type="ARBA" id="ARBA00023235"/>
    </source>
</evidence>
<protein>
    <recommendedName>
        <fullName evidence="7">FucIase</fullName>
    </recommendedName>
</protein>
<evidence type="ECO:0000259" key="3">
    <source>
        <dbReference type="Pfam" id="PF02952"/>
    </source>
</evidence>